<dbReference type="OrthoDB" id="7409988at2"/>
<reference evidence="5" key="2">
    <citation type="submission" date="2016-12" db="EMBL/GenBank/DDBJ databases">
        <title>Whole genome sequencing of Sphingomonas sp. ABOJV.</title>
        <authorList>
            <person name="Conlan S."/>
            <person name="Thomas P.J."/>
            <person name="Mullikin J."/>
            <person name="Palmore T.N."/>
            <person name="Frank K.M."/>
            <person name="Segre J.A."/>
        </authorList>
    </citation>
    <scope>NUCLEOTIDE SEQUENCE [LARGE SCALE GENOMIC DNA]</scope>
    <source>
        <strain evidence="5">ABOJV</strain>
    </source>
</reference>
<evidence type="ECO:0000313" key="5">
    <source>
        <dbReference type="Proteomes" id="UP000185161"/>
    </source>
</evidence>
<reference evidence="3" key="1">
    <citation type="submission" date="2016-12" db="EMBL/GenBank/DDBJ databases">
        <title>Whole genome sequencing of Sphingomonas koreensis.</title>
        <authorList>
            <person name="Conlan S."/>
            <person name="Thomas P.J."/>
            <person name="Mullikin J."/>
            <person name="Palmore T.N."/>
            <person name="Frank K.M."/>
            <person name="Segre J.A."/>
        </authorList>
    </citation>
    <scope>NUCLEOTIDE SEQUENCE</scope>
    <source>
        <strain evidence="3">ABOJV</strain>
    </source>
</reference>
<evidence type="ECO:0000313" key="6">
    <source>
        <dbReference type="Proteomes" id="UP000286681"/>
    </source>
</evidence>
<dbReference type="STRING" id="93064.BRX40_05905"/>
<keyword evidence="5" id="KW-1185">Reference proteome</keyword>
<dbReference type="InterPro" id="IPR018637">
    <property type="entry name" value="DUF2059"/>
</dbReference>
<dbReference type="RefSeq" id="WP_075151000.1">
    <property type="nucleotide sequence ID" value="NZ_CP018820.1"/>
</dbReference>
<sequence>MIAALFLLLATPQTAPVPAPAAQTAADLDTRLAKARIIVETSMPTEQRNKMFHQMLDAMMSNMIGGMMQGDPQLAKSLETNTEAAKLLASFVERQKKLALEDLTETGPEMVEAMASAYAKRFSLAELTEVEAFVATPTGARFFQAGTQILNDPAVAEWQRKLFAKAQAREEAELRRLLDELTPLMEKHDAQPSNS</sequence>
<name>A0A1L6J7W0_9SPHN</name>
<accession>A0A1L6J7W0</accession>
<feature type="domain" description="DUF2059" evidence="2">
    <location>
        <begin position="109"/>
        <end position="163"/>
    </location>
</feature>
<dbReference type="Proteomes" id="UP000286681">
    <property type="component" value="Unassembled WGS sequence"/>
</dbReference>
<reference evidence="4 6" key="3">
    <citation type="submission" date="2018-07" db="EMBL/GenBank/DDBJ databases">
        <title>Genomic and Epidemiologic Investigation of an Indolent Hospital Outbreak.</title>
        <authorList>
            <person name="Johnson R.C."/>
            <person name="Deming C."/>
            <person name="Conlan S."/>
            <person name="Zellmer C.J."/>
            <person name="Michelin A.V."/>
            <person name="Lee-Lin S."/>
            <person name="Thomas P.J."/>
            <person name="Park M."/>
            <person name="Weingarten R.A."/>
            <person name="Less J."/>
            <person name="Dekker J.P."/>
            <person name="Frank K.M."/>
            <person name="Musser K.A."/>
            <person name="Mcquiston J.R."/>
            <person name="Henderson D.K."/>
            <person name="Lau A.F."/>
            <person name="Palmore T.N."/>
            <person name="Segre J.A."/>
        </authorList>
    </citation>
    <scope>NUCLEOTIDE SEQUENCE [LARGE SCALE GENOMIC DNA]</scope>
    <source>
        <strain evidence="4 6">SK-NIH.Env10_0317</strain>
    </source>
</reference>
<gene>
    <name evidence="3" type="ORF">BRX40_05905</name>
    <name evidence="4" type="ORF">CA257_00110</name>
</gene>
<evidence type="ECO:0000256" key="1">
    <source>
        <dbReference type="SAM" id="SignalP"/>
    </source>
</evidence>
<organism evidence="3 5">
    <name type="scientific">Sphingomonas koreensis</name>
    <dbReference type="NCBI Taxonomy" id="93064"/>
    <lineage>
        <taxon>Bacteria</taxon>
        <taxon>Pseudomonadati</taxon>
        <taxon>Pseudomonadota</taxon>
        <taxon>Alphaproteobacteria</taxon>
        <taxon>Sphingomonadales</taxon>
        <taxon>Sphingomonadaceae</taxon>
        <taxon>Sphingomonas</taxon>
    </lineage>
</organism>
<keyword evidence="1" id="KW-0732">Signal</keyword>
<protein>
    <submittedName>
        <fullName evidence="4">DUF2059 domain-containing protein</fullName>
    </submittedName>
</protein>
<feature type="chain" id="PRO_5041797819" evidence="1">
    <location>
        <begin position="22"/>
        <end position="195"/>
    </location>
</feature>
<dbReference type="Pfam" id="PF09832">
    <property type="entry name" value="DUF2059"/>
    <property type="match status" value="1"/>
</dbReference>
<evidence type="ECO:0000313" key="3">
    <source>
        <dbReference type="EMBL" id="APR52032.1"/>
    </source>
</evidence>
<feature type="signal peptide" evidence="1">
    <location>
        <begin position="1"/>
        <end position="21"/>
    </location>
</feature>
<proteinExistence type="predicted"/>
<dbReference type="KEGG" id="skr:BRX40_05905"/>
<dbReference type="EMBL" id="CP018820">
    <property type="protein sequence ID" value="APR52032.1"/>
    <property type="molecule type" value="Genomic_DNA"/>
</dbReference>
<dbReference type="GeneID" id="44135524"/>
<evidence type="ECO:0000259" key="2">
    <source>
        <dbReference type="Pfam" id="PF09832"/>
    </source>
</evidence>
<dbReference type="AlphaFoldDB" id="A0A1L6J7W0"/>
<evidence type="ECO:0000313" key="4">
    <source>
        <dbReference type="EMBL" id="RSV07934.1"/>
    </source>
</evidence>
<dbReference type="Proteomes" id="UP000185161">
    <property type="component" value="Chromosome"/>
</dbReference>
<dbReference type="EMBL" id="QQWO01000001">
    <property type="protein sequence ID" value="RSV07934.1"/>
    <property type="molecule type" value="Genomic_DNA"/>
</dbReference>